<dbReference type="PROSITE" id="PS50035">
    <property type="entry name" value="PLD"/>
    <property type="match status" value="2"/>
</dbReference>
<dbReference type="PROSITE" id="PS51257">
    <property type="entry name" value="PROKAR_LIPOPROTEIN"/>
    <property type="match status" value="1"/>
</dbReference>
<evidence type="ECO:0000259" key="1">
    <source>
        <dbReference type="PROSITE" id="PS50035"/>
    </source>
</evidence>
<dbReference type="InterPro" id="IPR001736">
    <property type="entry name" value="PLipase_D/transphosphatidylase"/>
</dbReference>
<dbReference type="GO" id="GO:0030572">
    <property type="term" value="F:phosphatidyltransferase activity"/>
    <property type="evidence" value="ECO:0007669"/>
    <property type="project" value="UniProtKB-ARBA"/>
</dbReference>
<dbReference type="GO" id="GO:0032049">
    <property type="term" value="P:cardiolipin biosynthetic process"/>
    <property type="evidence" value="ECO:0007669"/>
    <property type="project" value="UniProtKB-ARBA"/>
</dbReference>
<dbReference type="InterPro" id="IPR025202">
    <property type="entry name" value="PLD-like_dom"/>
</dbReference>
<organism evidence="2 3">
    <name type="scientific">Paralysiella testudinis</name>
    <dbReference type="NCBI Taxonomy" id="2809020"/>
    <lineage>
        <taxon>Bacteria</taxon>
        <taxon>Pseudomonadati</taxon>
        <taxon>Pseudomonadota</taxon>
        <taxon>Betaproteobacteria</taxon>
        <taxon>Neisseriales</taxon>
        <taxon>Neisseriaceae</taxon>
        <taxon>Paralysiella</taxon>
    </lineage>
</organism>
<dbReference type="Proteomes" id="UP000653156">
    <property type="component" value="Chromosome"/>
</dbReference>
<reference evidence="2" key="1">
    <citation type="submission" date="2021-02" db="EMBL/GenBank/DDBJ databases">
        <title>Neisseriaceae sp. 26B isolated from the cloaca of a Common Toad-headed Turtle (Mesoclemmys nasuta).</title>
        <authorList>
            <person name="Spergser J."/>
            <person name="Busse H.-J."/>
        </authorList>
    </citation>
    <scope>NUCLEOTIDE SEQUENCE</scope>
    <source>
        <strain evidence="2">26B</strain>
    </source>
</reference>
<dbReference type="EMBL" id="CP069798">
    <property type="protein sequence ID" value="QRQ81156.1"/>
    <property type="molecule type" value="Genomic_DNA"/>
</dbReference>
<dbReference type="SUPFAM" id="SSF56024">
    <property type="entry name" value="Phospholipase D/nuclease"/>
    <property type="match status" value="2"/>
</dbReference>
<dbReference type="RefSeq" id="WP_230338444.1">
    <property type="nucleotide sequence ID" value="NZ_CP069798.1"/>
</dbReference>
<dbReference type="SMART" id="SM00155">
    <property type="entry name" value="PLDc"/>
    <property type="match status" value="2"/>
</dbReference>
<feature type="domain" description="PLD phosphodiesterase" evidence="1">
    <location>
        <begin position="403"/>
        <end position="430"/>
    </location>
</feature>
<dbReference type="PANTHER" id="PTHR21248">
    <property type="entry name" value="CARDIOLIPIN SYNTHASE"/>
    <property type="match status" value="1"/>
</dbReference>
<keyword evidence="3" id="KW-1185">Reference proteome</keyword>
<dbReference type="PANTHER" id="PTHR21248:SF12">
    <property type="entry name" value="CARDIOLIPIN SYNTHASE C"/>
    <property type="match status" value="1"/>
</dbReference>
<dbReference type="Pfam" id="PF13091">
    <property type="entry name" value="PLDc_2"/>
    <property type="match status" value="2"/>
</dbReference>
<dbReference type="Gene3D" id="3.30.870.10">
    <property type="entry name" value="Endonuclease Chain A"/>
    <property type="match status" value="2"/>
</dbReference>
<feature type="domain" description="PLD phosphodiesterase" evidence="1">
    <location>
        <begin position="164"/>
        <end position="191"/>
    </location>
</feature>
<name>A0A892ZHD3_9NEIS</name>
<accession>A0A892ZHD3</accession>
<dbReference type="KEGG" id="ptes:JQU52_10545"/>
<protein>
    <submittedName>
        <fullName evidence="2">Phospholipase D family protein</fullName>
    </submittedName>
</protein>
<dbReference type="CDD" id="cd09111">
    <property type="entry name" value="PLDc_ymdC_like_1"/>
    <property type="match status" value="1"/>
</dbReference>
<proteinExistence type="predicted"/>
<evidence type="ECO:0000313" key="3">
    <source>
        <dbReference type="Proteomes" id="UP000653156"/>
    </source>
</evidence>
<evidence type="ECO:0000313" key="2">
    <source>
        <dbReference type="EMBL" id="QRQ81156.1"/>
    </source>
</evidence>
<gene>
    <name evidence="2" type="ORF">JQU52_10545</name>
</gene>
<sequence>MENLLKTLLLIPLLCLLAACQSLPTLEGRSVSRHLPADTPSLLASAVQPQVAAHAPLSGLYPLADGLDAFAARIGLADAAEHTLDIQYYIWRNDTSGRMLIQHIYQAAERGVRVRLLLDDNNTRGMDSLWAAVDEHPNIEVRLFNPFANRRWRALGYLTDFERLNRRMHNKSLTADSQATIIGGRNIGDEYFDFGDGALFIDLDVLAVGPVVAAVATDFDRYWASASAYPLDRLVRERSHIARKTQRLLQGEIPATAQAAYFNQAWQQSPLSLALQHGDLPLEWARMELVSDDPAKALGQADPQQSVLVHLDEAMGTPRQSLWLVSPYFVPTANGTDALAQLVRQGVQVNVLTNSLAATDVPLVHSGYVPYRIELLQAGVNLYEFKPVQHSKGRRDRGLVGNSASSLHAKTVAIDRQRLFVGSFNFDPRSAHLNTEMGLVIHSPALAADITDTLVQRLPESSYRLLPNGQNGVLWHDATAQPDAAILQREPQTGWWRRMWVKVLSWLPLESML</sequence>
<dbReference type="AlphaFoldDB" id="A0A892ZHD3"/>
<dbReference type="CDD" id="cd09113">
    <property type="entry name" value="PLDc_ymdC_like_2"/>
    <property type="match status" value="1"/>
</dbReference>